<dbReference type="AlphaFoldDB" id="A0A3P8T964"/>
<reference evidence="3" key="3">
    <citation type="submission" date="2025-09" db="UniProtKB">
        <authorList>
            <consortium name="Ensembl"/>
        </authorList>
    </citation>
    <scope>IDENTIFICATION</scope>
</reference>
<reference evidence="3 4" key="1">
    <citation type="submission" date="2018-03" db="EMBL/GenBank/DDBJ databases">
        <title>Finding Nemo's genes: A chromosome-scale reference assembly of the genome of the orange clownfish Amphiprion percula.</title>
        <authorList>
            <person name="Lehmann R."/>
        </authorList>
    </citation>
    <scope>NUCLEOTIDE SEQUENCE</scope>
</reference>
<dbReference type="Ensembl" id="ENSAPET00000021525.1">
    <property type="protein sequence ID" value="ENSAPEP00000020969.1"/>
    <property type="gene ID" value="ENSAPEG00000014972.1"/>
</dbReference>
<feature type="transmembrane region" description="Helical" evidence="1">
    <location>
        <begin position="91"/>
        <end position="110"/>
    </location>
</feature>
<sequence length="130" mass="14368">AQAKVGNGSETQCPPGWLADGRSCYTVRRAGLTWSDAQHSCSTLAAGSHLVNLKTLEDLLFLSSYLLTHDNLLLLWTGLNDQQVAILQKNIFLILFILTVSVVITKKSFFSLFNHSFYTVGIAFQTQDCV</sequence>
<dbReference type="GeneTree" id="ENSGT00940000177018"/>
<dbReference type="InterPro" id="IPR001304">
    <property type="entry name" value="C-type_lectin-like"/>
</dbReference>
<dbReference type="InterPro" id="IPR016186">
    <property type="entry name" value="C-type_lectin-like/link_sf"/>
</dbReference>
<evidence type="ECO:0000259" key="2">
    <source>
        <dbReference type="PROSITE" id="PS50041"/>
    </source>
</evidence>
<dbReference type="PROSITE" id="PS50041">
    <property type="entry name" value="C_TYPE_LECTIN_2"/>
    <property type="match status" value="1"/>
</dbReference>
<evidence type="ECO:0000313" key="3">
    <source>
        <dbReference type="Ensembl" id="ENSAPEP00000020969.1"/>
    </source>
</evidence>
<reference evidence="3" key="2">
    <citation type="submission" date="2025-08" db="UniProtKB">
        <authorList>
            <consortium name="Ensembl"/>
        </authorList>
    </citation>
    <scope>IDENTIFICATION</scope>
</reference>
<dbReference type="OMA" id="AQHSCST"/>
<keyword evidence="1" id="KW-0812">Transmembrane</keyword>
<keyword evidence="1" id="KW-0472">Membrane</keyword>
<evidence type="ECO:0000313" key="4">
    <source>
        <dbReference type="Proteomes" id="UP000265080"/>
    </source>
</evidence>
<proteinExistence type="predicted"/>
<keyword evidence="1" id="KW-1133">Transmembrane helix</keyword>
<dbReference type="Proteomes" id="UP000265080">
    <property type="component" value="Chromosome 4"/>
</dbReference>
<dbReference type="STRING" id="161767.ENSAPEP00000020969"/>
<dbReference type="SUPFAM" id="SSF56436">
    <property type="entry name" value="C-type lectin-like"/>
    <property type="match status" value="1"/>
</dbReference>
<organism evidence="3 4">
    <name type="scientific">Amphiprion percula</name>
    <name type="common">Orange clownfish</name>
    <name type="synonym">Lutjanus percula</name>
    <dbReference type="NCBI Taxonomy" id="161767"/>
    <lineage>
        <taxon>Eukaryota</taxon>
        <taxon>Metazoa</taxon>
        <taxon>Chordata</taxon>
        <taxon>Craniata</taxon>
        <taxon>Vertebrata</taxon>
        <taxon>Euteleostomi</taxon>
        <taxon>Actinopterygii</taxon>
        <taxon>Neopterygii</taxon>
        <taxon>Teleostei</taxon>
        <taxon>Neoteleostei</taxon>
        <taxon>Acanthomorphata</taxon>
        <taxon>Ovalentaria</taxon>
        <taxon>Pomacentridae</taxon>
        <taxon>Amphiprion</taxon>
    </lineage>
</organism>
<feature type="domain" description="C-type lectin" evidence="2">
    <location>
        <begin position="20"/>
        <end position="81"/>
    </location>
</feature>
<dbReference type="InterPro" id="IPR016187">
    <property type="entry name" value="CTDL_fold"/>
</dbReference>
<accession>A0A3P8T964</accession>
<protein>
    <recommendedName>
        <fullName evidence="2">C-type lectin domain-containing protein</fullName>
    </recommendedName>
</protein>
<name>A0A3P8T964_AMPPE</name>
<dbReference type="Gene3D" id="3.10.100.10">
    <property type="entry name" value="Mannose-Binding Protein A, subunit A"/>
    <property type="match status" value="1"/>
</dbReference>
<evidence type="ECO:0000256" key="1">
    <source>
        <dbReference type="SAM" id="Phobius"/>
    </source>
</evidence>
<keyword evidence="4" id="KW-1185">Reference proteome</keyword>